<gene>
    <name evidence="3" type="ORF">DRP43_05525</name>
</gene>
<feature type="transmembrane region" description="Helical" evidence="1">
    <location>
        <begin position="35"/>
        <end position="53"/>
    </location>
</feature>
<dbReference type="PANTHER" id="PTHR31157">
    <property type="entry name" value="SCP DOMAIN-CONTAINING PROTEIN"/>
    <property type="match status" value="1"/>
</dbReference>
<feature type="transmembrane region" description="Helical" evidence="1">
    <location>
        <begin position="7"/>
        <end position="29"/>
    </location>
</feature>
<dbReference type="InterPro" id="IPR014044">
    <property type="entry name" value="CAP_dom"/>
</dbReference>
<dbReference type="EMBL" id="QNBD01000266">
    <property type="protein sequence ID" value="RKX68504.1"/>
    <property type="molecule type" value="Genomic_DNA"/>
</dbReference>
<evidence type="ECO:0000256" key="1">
    <source>
        <dbReference type="SAM" id="Phobius"/>
    </source>
</evidence>
<dbReference type="SUPFAM" id="SSF55797">
    <property type="entry name" value="PR-1-like"/>
    <property type="match status" value="1"/>
</dbReference>
<accession>A0A660SCI4</accession>
<feature type="domain" description="SCP" evidence="2">
    <location>
        <begin position="78"/>
        <end position="212"/>
    </location>
</feature>
<dbReference type="Gene3D" id="3.40.33.10">
    <property type="entry name" value="CAP"/>
    <property type="match status" value="1"/>
</dbReference>
<dbReference type="PANTHER" id="PTHR31157:SF1">
    <property type="entry name" value="SCP DOMAIN-CONTAINING PROTEIN"/>
    <property type="match status" value="1"/>
</dbReference>
<dbReference type="InterPro" id="IPR035940">
    <property type="entry name" value="CAP_sf"/>
</dbReference>
<evidence type="ECO:0000313" key="4">
    <source>
        <dbReference type="Proteomes" id="UP000271125"/>
    </source>
</evidence>
<comment type="caution">
    <text evidence="3">The sequence shown here is derived from an EMBL/GenBank/DDBJ whole genome shotgun (WGS) entry which is preliminary data.</text>
</comment>
<sequence length="229" mass="26648">MRFYIKYGIKGVGISLFFWTILSICYKIATMKLKIIIRIIIYSLLIFILIYKLKDFFFTNSEYSKVNPNSLKINMIKIINDERESNNIPSVEYDSIASVSAQYHADEMKKHNYFSHYSINGIPPYIRYSLKSNGAFAIGENIALGTNYKLLKIGFIELKGKIDIKNIIKKLNYDMYSEKPPNDGHRKTILNKHYNHIGIGIAYNDTLLFYVETFTGKYIKLLNDIPHKI</sequence>
<protein>
    <recommendedName>
        <fullName evidence="2">SCP domain-containing protein</fullName>
    </recommendedName>
</protein>
<evidence type="ECO:0000259" key="2">
    <source>
        <dbReference type="Pfam" id="PF00188"/>
    </source>
</evidence>
<organism evidence="3 4">
    <name type="scientific">candidate division TA06 bacterium</name>
    <dbReference type="NCBI Taxonomy" id="2250710"/>
    <lineage>
        <taxon>Bacteria</taxon>
        <taxon>Bacteria division TA06</taxon>
    </lineage>
</organism>
<dbReference type="AlphaFoldDB" id="A0A660SCI4"/>
<proteinExistence type="predicted"/>
<keyword evidence="1" id="KW-0472">Membrane</keyword>
<reference evidence="3 4" key="1">
    <citation type="submission" date="2018-06" db="EMBL/GenBank/DDBJ databases">
        <title>Extensive metabolic versatility and redundancy in microbially diverse, dynamic hydrothermal sediments.</title>
        <authorList>
            <person name="Dombrowski N."/>
            <person name="Teske A."/>
            <person name="Baker B.J."/>
        </authorList>
    </citation>
    <scope>NUCLEOTIDE SEQUENCE [LARGE SCALE GENOMIC DNA]</scope>
    <source>
        <strain evidence="3">B10_G13</strain>
    </source>
</reference>
<dbReference type="CDD" id="cd05379">
    <property type="entry name" value="CAP_bacterial"/>
    <property type="match status" value="1"/>
</dbReference>
<keyword evidence="1" id="KW-1133">Transmembrane helix</keyword>
<dbReference type="Pfam" id="PF00188">
    <property type="entry name" value="CAP"/>
    <property type="match status" value="1"/>
</dbReference>
<feature type="non-terminal residue" evidence="3">
    <location>
        <position position="229"/>
    </location>
</feature>
<keyword evidence="1" id="KW-0812">Transmembrane</keyword>
<dbReference type="Proteomes" id="UP000271125">
    <property type="component" value="Unassembled WGS sequence"/>
</dbReference>
<evidence type="ECO:0000313" key="3">
    <source>
        <dbReference type="EMBL" id="RKX68504.1"/>
    </source>
</evidence>
<name>A0A660SCI4_UNCT6</name>